<gene>
    <name evidence="2" type="ORF">T05_14879</name>
</gene>
<evidence type="ECO:0000313" key="2">
    <source>
        <dbReference type="EMBL" id="KRX47034.1"/>
    </source>
</evidence>
<dbReference type="Proteomes" id="UP000055048">
    <property type="component" value="Unassembled WGS sequence"/>
</dbReference>
<evidence type="ECO:0000256" key="1">
    <source>
        <dbReference type="SAM" id="Phobius"/>
    </source>
</evidence>
<dbReference type="EMBL" id="JYDJ01000048">
    <property type="protein sequence ID" value="KRX47034.1"/>
    <property type="molecule type" value="Genomic_DNA"/>
</dbReference>
<evidence type="ECO:0000313" key="3">
    <source>
        <dbReference type="Proteomes" id="UP000055048"/>
    </source>
</evidence>
<feature type="transmembrane region" description="Helical" evidence="1">
    <location>
        <begin position="53"/>
        <end position="71"/>
    </location>
</feature>
<keyword evidence="3" id="KW-1185">Reference proteome</keyword>
<keyword evidence="1" id="KW-0472">Membrane</keyword>
<dbReference type="AlphaFoldDB" id="A0A0V0U6Z8"/>
<comment type="caution">
    <text evidence="2">The sequence shown here is derived from an EMBL/GenBank/DDBJ whole genome shotgun (WGS) entry which is preliminary data.</text>
</comment>
<accession>A0A0V0U6Z8</accession>
<protein>
    <submittedName>
        <fullName evidence="2">Uncharacterized protein</fullName>
    </submittedName>
</protein>
<organism evidence="2 3">
    <name type="scientific">Trichinella murrelli</name>
    <dbReference type="NCBI Taxonomy" id="144512"/>
    <lineage>
        <taxon>Eukaryota</taxon>
        <taxon>Metazoa</taxon>
        <taxon>Ecdysozoa</taxon>
        <taxon>Nematoda</taxon>
        <taxon>Enoplea</taxon>
        <taxon>Dorylaimia</taxon>
        <taxon>Trichinellida</taxon>
        <taxon>Trichinellidae</taxon>
        <taxon>Trichinella</taxon>
    </lineage>
</organism>
<keyword evidence="1" id="KW-1133">Transmembrane helix</keyword>
<reference evidence="2 3" key="1">
    <citation type="submission" date="2015-01" db="EMBL/GenBank/DDBJ databases">
        <title>Evolution of Trichinella species and genotypes.</title>
        <authorList>
            <person name="Korhonen P.K."/>
            <person name="Edoardo P."/>
            <person name="Giuseppe L.R."/>
            <person name="Gasser R.B."/>
        </authorList>
    </citation>
    <scope>NUCLEOTIDE SEQUENCE [LARGE SCALE GENOMIC DNA]</scope>
    <source>
        <strain evidence="2">ISS417</strain>
    </source>
</reference>
<proteinExistence type="predicted"/>
<keyword evidence="1" id="KW-0812">Transmembrane</keyword>
<name>A0A0V0U6Z8_9BILA</name>
<sequence>MFVELKLNLLEPLFNEAKYDFTVFPILLHYWPRRGCDSWTVFSFIMKFQVLRQISYIIPMEFFVATIRLIYSMQHFWYEMNR</sequence>